<evidence type="ECO:0000313" key="2">
    <source>
        <dbReference type="Proteomes" id="UP000652761"/>
    </source>
</evidence>
<dbReference type="AlphaFoldDB" id="A0A843WRJ9"/>
<keyword evidence="2" id="KW-1185">Reference proteome</keyword>
<name>A0A843WRJ9_COLES</name>
<protein>
    <submittedName>
        <fullName evidence="1">Uncharacterized protein</fullName>
    </submittedName>
</protein>
<sequence length="49" mass="5520">MNRVQAGGCNSRAWYRAAQDQRDPMKGICAPRHDFSIDQSTPRVGLRTT</sequence>
<proteinExistence type="predicted"/>
<gene>
    <name evidence="1" type="ORF">Taro_039441</name>
</gene>
<organism evidence="1 2">
    <name type="scientific">Colocasia esculenta</name>
    <name type="common">Wild taro</name>
    <name type="synonym">Arum esculentum</name>
    <dbReference type="NCBI Taxonomy" id="4460"/>
    <lineage>
        <taxon>Eukaryota</taxon>
        <taxon>Viridiplantae</taxon>
        <taxon>Streptophyta</taxon>
        <taxon>Embryophyta</taxon>
        <taxon>Tracheophyta</taxon>
        <taxon>Spermatophyta</taxon>
        <taxon>Magnoliopsida</taxon>
        <taxon>Liliopsida</taxon>
        <taxon>Araceae</taxon>
        <taxon>Aroideae</taxon>
        <taxon>Colocasieae</taxon>
        <taxon>Colocasia</taxon>
    </lineage>
</organism>
<dbReference type="Proteomes" id="UP000652761">
    <property type="component" value="Unassembled WGS sequence"/>
</dbReference>
<evidence type="ECO:0000313" key="1">
    <source>
        <dbReference type="EMBL" id="MQM06614.1"/>
    </source>
</evidence>
<accession>A0A843WRJ9</accession>
<reference evidence="1" key="1">
    <citation type="submission" date="2017-07" db="EMBL/GenBank/DDBJ databases">
        <title>Taro Niue Genome Assembly and Annotation.</title>
        <authorList>
            <person name="Atibalentja N."/>
            <person name="Keating K."/>
            <person name="Fields C.J."/>
        </authorList>
    </citation>
    <scope>NUCLEOTIDE SEQUENCE</scope>
    <source>
        <strain evidence="1">Niue_2</strain>
        <tissue evidence="1">Leaf</tissue>
    </source>
</reference>
<dbReference type="EMBL" id="NMUH01003672">
    <property type="protein sequence ID" value="MQM06614.1"/>
    <property type="molecule type" value="Genomic_DNA"/>
</dbReference>
<comment type="caution">
    <text evidence="1">The sequence shown here is derived from an EMBL/GenBank/DDBJ whole genome shotgun (WGS) entry which is preliminary data.</text>
</comment>